<organism evidence="1">
    <name type="scientific">hydrothermal vent metagenome</name>
    <dbReference type="NCBI Taxonomy" id="652676"/>
    <lineage>
        <taxon>unclassified sequences</taxon>
        <taxon>metagenomes</taxon>
        <taxon>ecological metagenomes</taxon>
    </lineage>
</organism>
<dbReference type="Pfam" id="PF06793">
    <property type="entry name" value="UPF0262"/>
    <property type="match status" value="1"/>
</dbReference>
<dbReference type="HAMAP" id="MF_00678">
    <property type="entry name" value="UPF0262"/>
    <property type="match status" value="1"/>
</dbReference>
<accession>A0A3B0RQ66</accession>
<dbReference type="AlphaFoldDB" id="A0A3B0RQ66"/>
<sequence length="168" mass="19172">MPVQDLGMTEALNNRIIRVELDPNSLAATSAESEHERRVAIFDLLEDNYFCPAGDAVGPFVLGLSILERRLVLDIALEDGTPVKRHLLSLSPFRRIIRDYFMICESYYDAIRNAPPERIEAMDMGRRGLHNEGSDLLEARLEDKVEMDFDTARRLFTLLCSLHVRQPV</sequence>
<dbReference type="InterPro" id="IPR008321">
    <property type="entry name" value="UCP032146"/>
</dbReference>
<evidence type="ECO:0000313" key="1">
    <source>
        <dbReference type="EMBL" id="VAV90746.1"/>
    </source>
</evidence>
<proteinExistence type="inferred from homology"/>
<name>A0A3B0RQ66_9ZZZZ</name>
<dbReference type="PIRSF" id="PIRSF032146">
    <property type="entry name" value="UCP032146"/>
    <property type="match status" value="1"/>
</dbReference>
<dbReference type="EMBL" id="UOEE01000116">
    <property type="protein sequence ID" value="VAV90746.1"/>
    <property type="molecule type" value="Genomic_DNA"/>
</dbReference>
<gene>
    <name evidence="1" type="ORF">MNBD_ALPHA06-646</name>
</gene>
<reference evidence="1" key="1">
    <citation type="submission" date="2018-06" db="EMBL/GenBank/DDBJ databases">
        <authorList>
            <person name="Zhirakovskaya E."/>
        </authorList>
    </citation>
    <scope>NUCLEOTIDE SEQUENCE</scope>
</reference>
<protein>
    <submittedName>
        <fullName evidence="1">Uncharacterized protein</fullName>
    </submittedName>
</protein>
<dbReference type="NCBIfam" id="NF002769">
    <property type="entry name" value="PRK02853.1"/>
    <property type="match status" value="1"/>
</dbReference>